<dbReference type="Gene3D" id="1.10.287.630">
    <property type="entry name" value="Helix hairpin bin"/>
    <property type="match status" value="1"/>
</dbReference>
<protein>
    <recommendedName>
        <fullName evidence="8">Calmodulin</fullName>
    </recommendedName>
</protein>
<dbReference type="InterPro" id="IPR051413">
    <property type="entry name" value="K/Na_HCN_channel"/>
</dbReference>
<keyword evidence="3" id="KW-1133">Transmembrane helix</keyword>
<dbReference type="PROSITE" id="PS50042">
    <property type="entry name" value="CNMP_BINDING_3"/>
    <property type="match status" value="1"/>
</dbReference>
<comment type="caution">
    <text evidence="6">The sequence shown here is derived from an EMBL/GenBank/DDBJ whole genome shotgun (WGS) entry which is preliminary data.</text>
</comment>
<dbReference type="GO" id="GO:0005249">
    <property type="term" value="F:voltage-gated potassium channel activity"/>
    <property type="evidence" value="ECO:0007669"/>
    <property type="project" value="TreeGrafter"/>
</dbReference>
<dbReference type="Proteomes" id="UP001165082">
    <property type="component" value="Unassembled WGS sequence"/>
</dbReference>
<evidence type="ECO:0000313" key="6">
    <source>
        <dbReference type="EMBL" id="GMI36693.1"/>
    </source>
</evidence>
<evidence type="ECO:0000256" key="1">
    <source>
        <dbReference type="ARBA" id="ARBA00022837"/>
    </source>
</evidence>
<dbReference type="AlphaFoldDB" id="A0A9W7G916"/>
<feature type="transmembrane region" description="Helical" evidence="3">
    <location>
        <begin position="434"/>
        <end position="457"/>
    </location>
</feature>
<dbReference type="InterPro" id="IPR002048">
    <property type="entry name" value="EF_hand_dom"/>
</dbReference>
<feature type="compositionally biased region" description="Basic residues" evidence="2">
    <location>
        <begin position="985"/>
        <end position="994"/>
    </location>
</feature>
<dbReference type="EMBL" id="BRXZ01007953">
    <property type="protein sequence ID" value="GMI36693.1"/>
    <property type="molecule type" value="Genomic_DNA"/>
</dbReference>
<dbReference type="CDD" id="cd00038">
    <property type="entry name" value="CAP_ED"/>
    <property type="match status" value="1"/>
</dbReference>
<evidence type="ECO:0000259" key="5">
    <source>
        <dbReference type="PROSITE" id="PS50222"/>
    </source>
</evidence>
<dbReference type="InterPro" id="IPR018247">
    <property type="entry name" value="EF_Hand_1_Ca_BS"/>
</dbReference>
<feature type="transmembrane region" description="Helical" evidence="3">
    <location>
        <begin position="676"/>
        <end position="700"/>
    </location>
</feature>
<evidence type="ECO:0000256" key="2">
    <source>
        <dbReference type="SAM" id="MobiDB-lite"/>
    </source>
</evidence>
<reference evidence="6" key="1">
    <citation type="submission" date="2022-07" db="EMBL/GenBank/DDBJ databases">
        <title>Genome analysis of Parmales, a sister group of diatoms, reveals the evolutionary specialization of diatoms from phago-mixotrophs to photoautotrophs.</title>
        <authorList>
            <person name="Ban H."/>
            <person name="Sato S."/>
            <person name="Yoshikawa S."/>
            <person name="Kazumasa Y."/>
            <person name="Nakamura Y."/>
            <person name="Ichinomiya M."/>
            <person name="Saitoh K."/>
            <person name="Sato N."/>
            <person name="Blanc-Mathieu R."/>
            <person name="Endo H."/>
            <person name="Kuwata A."/>
            <person name="Ogata H."/>
        </authorList>
    </citation>
    <scope>NUCLEOTIDE SEQUENCE</scope>
</reference>
<dbReference type="GO" id="GO:0035725">
    <property type="term" value="P:sodium ion transmembrane transport"/>
    <property type="evidence" value="ECO:0007669"/>
    <property type="project" value="TreeGrafter"/>
</dbReference>
<dbReference type="OrthoDB" id="421226at2759"/>
<dbReference type="SMART" id="SM00054">
    <property type="entry name" value="EFh"/>
    <property type="match status" value="2"/>
</dbReference>
<sequence length="1025" mass="114127">MSASDALDSLDSLAMVEVMISNLSKRLSKNEYTESESRAMGKRLAHLSGLLDSCKSANSSAGSRKASPPPRRVNPFGKVGTHGLSDEEKRRLMEKNSPKRKGLPASPLSSSQFLGSPGELKIEPTGNDPKSSPVVHPVTSPGAAAKIHPVEEAAADPPAATRLFAAPKIAPMDSSISNINEDEEMEFNADSSPKPPSRAPLFKSTSLGGMQILDEGEEEQFDSLSQTSPNLGAFQRSIPPSNSQKNMIKSRLTIQEKKIFTEKMTSGGFGLAASGKIAIKGDIEGPLEGRPSIGPIMSRRFSVGSLLMAKARAREAFQMLDRNGDGFLRKEDVFEALTMLHFDERFNKAHENGDHDKAMEVVEVMISEIDKDGDGKIDLEEFVDVLTAENKGGAMQQRMSMLARNIVQAHQKKESGALIGKGKFLIHPNNEKNIYFDLAIAFLIILTVVTLPLCIAWEEINSAMNTFNLVVDFIFLFDVGKNFNTGFVDMNDNVIMDRPTVIENYLKGWFVIDLISSIPIELLIGGDTSNIATANSGVKTFKLLRVAKVLRLFKLSKTFKWMKEGMKAVEETLQWRMSDAAIKLTKLFFFVILAAHWIACFHWFLCRSYDFPEDSWVYFSELQGPEHGGPEVTVMLQYSWALFKALAQMITIGFETPPFTNVSCTTTSFWCSIETWTTLLCLYIGTIFYALLISNTSTIIMQLNMAKRQFEEKMQQVNEYMRDKKLPSSLRDKVRDYYHLAYSEGKIFDETGILSELAPSLRSEILHYNSRDLYQMVPIFSSSPYTFTAEVANVIRPEIAFAEEQVIVEGTSGDTIYYIYKGIAEVRPVHHKEAVFTAIGDGCYFGDVGLFLDTKRTATVKTKTLCIMYTVQKEELLACLLDFPEIKEYMVMIAKGRKGRIDKINAGEKIEEFVDDEDSKTELFMGTVMGSPSPSGGDTLNKAGRRSSTMKKRGSRRGSGMGLDNEAVQKIVERQNRKEESVRKQGGRSRTTRRRVSDLSFNEGAKRIASGGLQMSEGRSKVYRG</sequence>
<dbReference type="CDD" id="cd00051">
    <property type="entry name" value="EFh"/>
    <property type="match status" value="1"/>
</dbReference>
<feature type="region of interest" description="Disordered" evidence="2">
    <location>
        <begin position="25"/>
        <end position="44"/>
    </location>
</feature>
<dbReference type="GO" id="GO:0005509">
    <property type="term" value="F:calcium ion binding"/>
    <property type="evidence" value="ECO:0007669"/>
    <property type="project" value="InterPro"/>
</dbReference>
<feature type="domain" description="EF-hand" evidence="5">
    <location>
        <begin position="308"/>
        <end position="343"/>
    </location>
</feature>
<dbReference type="SUPFAM" id="SSF47473">
    <property type="entry name" value="EF-hand"/>
    <property type="match status" value="1"/>
</dbReference>
<keyword evidence="7" id="KW-1185">Reference proteome</keyword>
<evidence type="ECO:0000256" key="3">
    <source>
        <dbReference type="SAM" id="Phobius"/>
    </source>
</evidence>
<dbReference type="Gene3D" id="2.60.120.10">
    <property type="entry name" value="Jelly Rolls"/>
    <property type="match status" value="1"/>
</dbReference>
<keyword evidence="3" id="KW-0472">Membrane</keyword>
<dbReference type="InterPro" id="IPR014710">
    <property type="entry name" value="RmlC-like_jellyroll"/>
</dbReference>
<feature type="compositionally biased region" description="Basic and acidic residues" evidence="2">
    <location>
        <begin position="28"/>
        <end position="39"/>
    </location>
</feature>
<evidence type="ECO:0008006" key="8">
    <source>
        <dbReference type="Google" id="ProtNLM"/>
    </source>
</evidence>
<feature type="region of interest" description="Disordered" evidence="2">
    <location>
        <begin position="926"/>
        <end position="1003"/>
    </location>
</feature>
<feature type="compositionally biased region" description="Basic residues" evidence="2">
    <location>
        <begin position="943"/>
        <end position="956"/>
    </location>
</feature>
<dbReference type="GO" id="GO:0098855">
    <property type="term" value="C:HCN channel complex"/>
    <property type="evidence" value="ECO:0007669"/>
    <property type="project" value="TreeGrafter"/>
</dbReference>
<keyword evidence="3" id="KW-0812">Transmembrane</keyword>
<dbReference type="PROSITE" id="PS00888">
    <property type="entry name" value="CNMP_BINDING_1"/>
    <property type="match status" value="1"/>
</dbReference>
<dbReference type="Gene3D" id="1.10.238.10">
    <property type="entry name" value="EF-hand"/>
    <property type="match status" value="1"/>
</dbReference>
<organism evidence="6 7">
    <name type="scientific">Triparma retinervis</name>
    <dbReference type="NCBI Taxonomy" id="2557542"/>
    <lineage>
        <taxon>Eukaryota</taxon>
        <taxon>Sar</taxon>
        <taxon>Stramenopiles</taxon>
        <taxon>Ochrophyta</taxon>
        <taxon>Bolidophyceae</taxon>
        <taxon>Parmales</taxon>
        <taxon>Triparmaceae</taxon>
        <taxon>Triparma</taxon>
    </lineage>
</organism>
<dbReference type="PANTHER" id="PTHR45689">
    <property type="entry name" value="I[[H]] CHANNEL, ISOFORM E"/>
    <property type="match status" value="1"/>
</dbReference>
<dbReference type="SUPFAM" id="SSF81324">
    <property type="entry name" value="Voltage-gated potassium channels"/>
    <property type="match status" value="1"/>
</dbReference>
<dbReference type="SMART" id="SM00100">
    <property type="entry name" value="cNMP"/>
    <property type="match status" value="1"/>
</dbReference>
<dbReference type="PROSITE" id="PS50222">
    <property type="entry name" value="EF_HAND_2"/>
    <property type="match status" value="2"/>
</dbReference>
<feature type="region of interest" description="Disordered" evidence="2">
    <location>
        <begin position="53"/>
        <end position="141"/>
    </location>
</feature>
<dbReference type="Pfam" id="PF13499">
    <property type="entry name" value="EF-hand_7"/>
    <property type="match status" value="1"/>
</dbReference>
<dbReference type="InterPro" id="IPR000595">
    <property type="entry name" value="cNMP-bd_dom"/>
</dbReference>
<feature type="domain" description="Cyclic nucleotide-binding" evidence="4">
    <location>
        <begin position="779"/>
        <end position="888"/>
    </location>
</feature>
<dbReference type="Gene3D" id="1.10.287.70">
    <property type="match status" value="1"/>
</dbReference>
<dbReference type="PROSITE" id="PS00018">
    <property type="entry name" value="EF_HAND_1"/>
    <property type="match status" value="1"/>
</dbReference>
<name>A0A9W7G916_9STRA</name>
<dbReference type="InterPro" id="IPR018490">
    <property type="entry name" value="cNMP-bd_dom_sf"/>
</dbReference>
<dbReference type="InterPro" id="IPR011992">
    <property type="entry name" value="EF-hand-dom_pair"/>
</dbReference>
<gene>
    <name evidence="6" type="ORF">TrRE_jg11006</name>
</gene>
<dbReference type="SUPFAM" id="SSF51206">
    <property type="entry name" value="cAMP-binding domain-like"/>
    <property type="match status" value="1"/>
</dbReference>
<evidence type="ECO:0000313" key="7">
    <source>
        <dbReference type="Proteomes" id="UP001165082"/>
    </source>
</evidence>
<proteinExistence type="predicted"/>
<evidence type="ECO:0000259" key="4">
    <source>
        <dbReference type="PROSITE" id="PS50042"/>
    </source>
</evidence>
<keyword evidence="1" id="KW-0106">Calcium</keyword>
<feature type="domain" description="EF-hand" evidence="5">
    <location>
        <begin position="357"/>
        <end position="392"/>
    </location>
</feature>
<accession>A0A9W7G916</accession>
<dbReference type="InterPro" id="IPR018488">
    <property type="entry name" value="cNMP-bd_CS"/>
</dbReference>
<dbReference type="Pfam" id="PF00027">
    <property type="entry name" value="cNMP_binding"/>
    <property type="match status" value="1"/>
</dbReference>
<feature type="compositionally biased region" description="Basic and acidic residues" evidence="2">
    <location>
        <begin position="84"/>
        <end position="97"/>
    </location>
</feature>
<feature type="compositionally biased region" description="Basic and acidic residues" evidence="2">
    <location>
        <begin position="971"/>
        <end position="983"/>
    </location>
</feature>
<dbReference type="GO" id="GO:0003254">
    <property type="term" value="P:regulation of membrane depolarization"/>
    <property type="evidence" value="ECO:0007669"/>
    <property type="project" value="TreeGrafter"/>
</dbReference>
<feature type="transmembrane region" description="Helical" evidence="3">
    <location>
        <begin position="587"/>
        <end position="605"/>
    </location>
</feature>
<dbReference type="PANTHER" id="PTHR45689:SF5">
    <property type="entry name" value="I[[H]] CHANNEL, ISOFORM E"/>
    <property type="match status" value="1"/>
</dbReference>